<evidence type="ECO:0000313" key="6">
    <source>
        <dbReference type="EMBL" id="SHK93465.1"/>
    </source>
</evidence>
<feature type="domain" description="YknX-like C-terminal permuted SH3-like" evidence="5">
    <location>
        <begin position="286"/>
        <end position="353"/>
    </location>
</feature>
<dbReference type="PANTHER" id="PTHR30469">
    <property type="entry name" value="MULTIDRUG RESISTANCE PROTEIN MDTA"/>
    <property type="match status" value="1"/>
</dbReference>
<evidence type="ECO:0000259" key="5">
    <source>
        <dbReference type="Pfam" id="PF25989"/>
    </source>
</evidence>
<dbReference type="AlphaFoldDB" id="A0A1M6WIV8"/>
<dbReference type="Gene3D" id="1.10.287.470">
    <property type="entry name" value="Helix hairpin bin"/>
    <property type="match status" value="1"/>
</dbReference>
<dbReference type="RefSeq" id="WP_073031350.1">
    <property type="nucleotide sequence ID" value="NZ_BMLR01000001.1"/>
</dbReference>
<dbReference type="Pfam" id="PF25954">
    <property type="entry name" value="Beta-barrel_RND_2"/>
    <property type="match status" value="1"/>
</dbReference>
<keyword evidence="2" id="KW-0175">Coiled coil</keyword>
<sequence>MSVWKQLFLLCLLGALAYGGYEGYQRYLSRSDTSVSADNAEMTGSSTIVEVSAASVATLRHTVEAVGTTRARQSIEIVPEAEGRIVELAITPGAKVEQGAVLVRLDDVIARADLAEAEARLKERTQALDRIRQLRRTNAAAEATLEEAEARRAEALAQLDRAARHLEERTITAPFAGIVGLSNVDTGARVDQSTLITKLDDLDEVEIEFALPETLFAQVSMGQIVTATSAAFPGEQFEGRIEAKDSRIDPVSRSFRTRAILPNPEGTLPAGMFMSLELVLSEAERVVVPEEALVFQAAETYVFVVEDGTARRVPLMTGQRRDGMVAVLAGLEVGDLVVIRGLQTLRDGSPVEILGEEAGNENTAQAESEDDNT</sequence>
<dbReference type="InterPro" id="IPR006143">
    <property type="entry name" value="RND_pump_MFP"/>
</dbReference>
<dbReference type="Proteomes" id="UP000183974">
    <property type="component" value="Unassembled WGS sequence"/>
</dbReference>
<gene>
    <name evidence="6" type="ORF">SAMN05444398_10122</name>
</gene>
<dbReference type="GO" id="GO:0015562">
    <property type="term" value="F:efflux transmembrane transporter activity"/>
    <property type="evidence" value="ECO:0007669"/>
    <property type="project" value="TreeGrafter"/>
</dbReference>
<evidence type="ECO:0000256" key="1">
    <source>
        <dbReference type="ARBA" id="ARBA00009477"/>
    </source>
</evidence>
<evidence type="ECO:0000313" key="7">
    <source>
        <dbReference type="Proteomes" id="UP000183974"/>
    </source>
</evidence>
<dbReference type="STRING" id="337701.SAMN05444398_10122"/>
<evidence type="ECO:0000259" key="3">
    <source>
        <dbReference type="Pfam" id="PF25917"/>
    </source>
</evidence>
<name>A0A1M6WIV8_9RHOB</name>
<dbReference type="GO" id="GO:1990281">
    <property type="term" value="C:efflux pump complex"/>
    <property type="evidence" value="ECO:0007669"/>
    <property type="project" value="TreeGrafter"/>
</dbReference>
<dbReference type="InterPro" id="IPR058792">
    <property type="entry name" value="Beta-barrel_RND_2"/>
</dbReference>
<dbReference type="Gene3D" id="2.40.50.100">
    <property type="match status" value="1"/>
</dbReference>
<keyword evidence="7" id="KW-1185">Reference proteome</keyword>
<dbReference type="InterPro" id="IPR058625">
    <property type="entry name" value="MdtA-like_BSH"/>
</dbReference>
<evidence type="ECO:0000256" key="2">
    <source>
        <dbReference type="SAM" id="Coils"/>
    </source>
</evidence>
<organism evidence="6 7">
    <name type="scientific">Roseovarius pacificus</name>
    <dbReference type="NCBI Taxonomy" id="337701"/>
    <lineage>
        <taxon>Bacteria</taxon>
        <taxon>Pseudomonadati</taxon>
        <taxon>Pseudomonadota</taxon>
        <taxon>Alphaproteobacteria</taxon>
        <taxon>Rhodobacterales</taxon>
        <taxon>Roseobacteraceae</taxon>
        <taxon>Roseovarius</taxon>
    </lineage>
</organism>
<protein>
    <submittedName>
        <fullName evidence="6">Membrane fusion protein, multidrug efflux system</fullName>
    </submittedName>
</protein>
<dbReference type="NCBIfam" id="TIGR01730">
    <property type="entry name" value="RND_mfp"/>
    <property type="match status" value="1"/>
</dbReference>
<dbReference type="Pfam" id="PF25989">
    <property type="entry name" value="YknX_C"/>
    <property type="match status" value="1"/>
</dbReference>
<feature type="coiled-coil region" evidence="2">
    <location>
        <begin position="114"/>
        <end position="165"/>
    </location>
</feature>
<dbReference type="FunFam" id="2.40.30.170:FF:000010">
    <property type="entry name" value="Efflux RND transporter periplasmic adaptor subunit"/>
    <property type="match status" value="1"/>
</dbReference>
<reference evidence="6 7" key="1">
    <citation type="submission" date="2016-11" db="EMBL/GenBank/DDBJ databases">
        <authorList>
            <person name="Jaros S."/>
            <person name="Januszkiewicz K."/>
            <person name="Wedrychowicz H."/>
        </authorList>
    </citation>
    <scope>NUCLEOTIDE SEQUENCE [LARGE SCALE GENOMIC DNA]</scope>
    <source>
        <strain evidence="6 7">DSM 29589</strain>
    </source>
</reference>
<dbReference type="InterPro" id="IPR058637">
    <property type="entry name" value="YknX-like_C"/>
</dbReference>
<dbReference type="Gene3D" id="2.40.420.20">
    <property type="match status" value="1"/>
</dbReference>
<comment type="similarity">
    <text evidence="1">Belongs to the membrane fusion protein (MFP) (TC 8.A.1) family.</text>
</comment>
<proteinExistence type="inferred from homology"/>
<accession>A0A1M6WIV8</accession>
<feature type="domain" description="CusB-like beta-barrel" evidence="4">
    <location>
        <begin position="207"/>
        <end position="278"/>
    </location>
</feature>
<dbReference type="Gene3D" id="2.40.30.170">
    <property type="match status" value="1"/>
</dbReference>
<evidence type="ECO:0000259" key="4">
    <source>
        <dbReference type="Pfam" id="PF25954"/>
    </source>
</evidence>
<feature type="domain" description="Multidrug resistance protein MdtA-like barrel-sandwich hybrid" evidence="3">
    <location>
        <begin position="75"/>
        <end position="192"/>
    </location>
</feature>
<dbReference type="SUPFAM" id="SSF111369">
    <property type="entry name" value="HlyD-like secretion proteins"/>
    <property type="match status" value="1"/>
</dbReference>
<dbReference type="EMBL" id="FRBR01000001">
    <property type="protein sequence ID" value="SHK93465.1"/>
    <property type="molecule type" value="Genomic_DNA"/>
</dbReference>
<dbReference type="Pfam" id="PF25917">
    <property type="entry name" value="BSH_RND"/>
    <property type="match status" value="1"/>
</dbReference>
<dbReference type="PANTHER" id="PTHR30469:SF11">
    <property type="entry name" value="BLL4320 PROTEIN"/>
    <property type="match status" value="1"/>
</dbReference>